<evidence type="ECO:0000313" key="11">
    <source>
        <dbReference type="Proteomes" id="UP000054821"/>
    </source>
</evidence>
<dbReference type="PANTHER" id="PTHR28127:SF1">
    <property type="entry name" value="RIBOSOME ASSEMBLY PROTEIN 3"/>
    <property type="match status" value="1"/>
</dbReference>
<reference evidence="10 11" key="1">
    <citation type="journal article" date="2016" name="Genome Announc.">
        <title>Draft Whole-Genome Sequence of Trichoderma gamsii T6085, a Promising Biocontrol Agent of Fusarium Head Blight on Wheat.</title>
        <authorList>
            <person name="Baroncelli R."/>
            <person name="Zapparata A."/>
            <person name="Piaggeschi G."/>
            <person name="Sarrocco S."/>
            <person name="Vannacci G."/>
        </authorList>
    </citation>
    <scope>NUCLEOTIDE SEQUENCE [LARGE SCALE GENOMIC DNA]</scope>
    <source>
        <strain evidence="10 11">T6085</strain>
    </source>
</reference>
<evidence type="ECO:0000313" key="9">
    <source>
        <dbReference type="EMBL" id="PNP37151.1"/>
    </source>
</evidence>
<dbReference type="Pfam" id="PF14615">
    <property type="entry name" value="Rsa3"/>
    <property type="match status" value="1"/>
</dbReference>
<sequence length="74" mass="8184">MPQVSNQSQQASFSALYLQRVTQELSEDLDKVRNADDFKVESVPFLVHALQQGAQQFSASQQGAVLKTSESRQG</sequence>
<keyword evidence="5" id="KW-0690">Ribosome biogenesis</keyword>
<evidence type="ECO:0000259" key="8">
    <source>
        <dbReference type="Pfam" id="PF14615"/>
    </source>
</evidence>
<keyword evidence="6" id="KW-0539">Nucleus</keyword>
<dbReference type="PANTHER" id="PTHR28127">
    <property type="entry name" value="RIBOSOME ASSEMBLY PROTEIN 3"/>
    <property type="match status" value="1"/>
</dbReference>
<evidence type="ECO:0000256" key="2">
    <source>
        <dbReference type="ARBA" id="ARBA00004604"/>
    </source>
</evidence>
<keyword evidence="11" id="KW-1185">Reference proteome</keyword>
<evidence type="ECO:0000256" key="6">
    <source>
        <dbReference type="ARBA" id="ARBA00023242"/>
    </source>
</evidence>
<evidence type="ECO:0000313" key="12">
    <source>
        <dbReference type="Proteomes" id="UP000236546"/>
    </source>
</evidence>
<dbReference type="GO" id="GO:0005730">
    <property type="term" value="C:nucleolus"/>
    <property type="evidence" value="ECO:0007669"/>
    <property type="project" value="UniProtKB-SubCell"/>
</dbReference>
<dbReference type="OrthoDB" id="69550at2759"/>
<evidence type="ECO:0000256" key="4">
    <source>
        <dbReference type="ARBA" id="ARBA00015339"/>
    </source>
</evidence>
<gene>
    <name evidence="10" type="ORF">TGAM01_v209302</name>
    <name evidence="9" type="ORF">TGAMA5MH_10946</name>
</gene>
<evidence type="ECO:0000256" key="1">
    <source>
        <dbReference type="ARBA" id="ARBA00003035"/>
    </source>
</evidence>
<evidence type="ECO:0000256" key="5">
    <source>
        <dbReference type="ARBA" id="ARBA00022517"/>
    </source>
</evidence>
<comment type="caution">
    <text evidence="10">The sequence shown here is derived from an EMBL/GenBank/DDBJ whole genome shotgun (WGS) entry which is preliminary data.</text>
</comment>
<reference evidence="9 12" key="2">
    <citation type="submission" date="2017-02" db="EMBL/GenBank/DDBJ databases">
        <title>Genomes of Trichoderma spp. with biocontrol activity.</title>
        <authorList>
            <person name="Gardiner D."/>
            <person name="Kazan K."/>
            <person name="Vos C."/>
            <person name="Harvey P."/>
        </authorList>
    </citation>
    <scope>NUCLEOTIDE SEQUENCE [LARGE SCALE GENOMIC DNA]</scope>
    <source>
        <strain evidence="9 12">A5MH</strain>
    </source>
</reference>
<dbReference type="InterPro" id="IPR051898">
    <property type="entry name" value="Ribosome_Assembly_3"/>
</dbReference>
<comment type="similarity">
    <text evidence="3">Belongs to the RSA3 family.</text>
</comment>
<proteinExistence type="inferred from homology"/>
<dbReference type="EMBL" id="MTYH01000192">
    <property type="protein sequence ID" value="PNP37151.1"/>
    <property type="molecule type" value="Genomic_DNA"/>
</dbReference>
<reference evidence="10" key="3">
    <citation type="submission" date="2017-08" db="EMBL/GenBank/DDBJ databases">
        <title>Trichoderma gamsii strain T6085, whole genome shotgun sequencing project.</title>
        <authorList>
            <person name="Baroncelli R."/>
        </authorList>
    </citation>
    <scope>NUCLEOTIDE SEQUENCE</scope>
    <source>
        <strain evidence="10">T6085</strain>
    </source>
</reference>
<keyword evidence="7" id="KW-0687">Ribonucleoprotein</keyword>
<dbReference type="RefSeq" id="XP_018664717.1">
    <property type="nucleotide sequence ID" value="XM_018801892.1"/>
</dbReference>
<evidence type="ECO:0000313" key="10">
    <source>
        <dbReference type="EMBL" id="PON21872.1"/>
    </source>
</evidence>
<dbReference type="Proteomes" id="UP000236546">
    <property type="component" value="Unassembled WGS sequence"/>
</dbReference>
<dbReference type="Proteomes" id="UP000054821">
    <property type="component" value="Unassembled WGS sequence"/>
</dbReference>
<evidence type="ECO:0000256" key="7">
    <source>
        <dbReference type="ARBA" id="ARBA00023274"/>
    </source>
</evidence>
<dbReference type="GO" id="GO:0030687">
    <property type="term" value="C:preribosome, large subunit precursor"/>
    <property type="evidence" value="ECO:0007669"/>
    <property type="project" value="TreeGrafter"/>
</dbReference>
<protein>
    <recommendedName>
        <fullName evidence="4">Ribosome assembly protein 3</fullName>
    </recommendedName>
</protein>
<dbReference type="GO" id="GO:0000027">
    <property type="term" value="P:ribosomal large subunit assembly"/>
    <property type="evidence" value="ECO:0007669"/>
    <property type="project" value="TreeGrafter"/>
</dbReference>
<evidence type="ECO:0000256" key="3">
    <source>
        <dbReference type="ARBA" id="ARBA00006256"/>
    </source>
</evidence>
<dbReference type="EMBL" id="JPDN02000044">
    <property type="protein sequence ID" value="PON21872.1"/>
    <property type="molecule type" value="Genomic_DNA"/>
</dbReference>
<dbReference type="GeneID" id="29981975"/>
<dbReference type="AlphaFoldDB" id="A0A0W7VZ84"/>
<organism evidence="10 11">
    <name type="scientific">Trichoderma gamsii</name>
    <dbReference type="NCBI Taxonomy" id="398673"/>
    <lineage>
        <taxon>Eukaryota</taxon>
        <taxon>Fungi</taxon>
        <taxon>Dikarya</taxon>
        <taxon>Ascomycota</taxon>
        <taxon>Pezizomycotina</taxon>
        <taxon>Sordariomycetes</taxon>
        <taxon>Hypocreomycetidae</taxon>
        <taxon>Hypocreales</taxon>
        <taxon>Hypocreaceae</taxon>
        <taxon>Trichoderma</taxon>
    </lineage>
</organism>
<dbReference type="InterPro" id="IPR028217">
    <property type="entry name" value="Rsa3_C"/>
</dbReference>
<comment type="function">
    <text evidence="1">Required for efficient biogenesis of the 60S ribosomal subunit.</text>
</comment>
<feature type="domain" description="Ribosome-assembly protein 3 C-terminal" evidence="8">
    <location>
        <begin position="13"/>
        <end position="58"/>
    </location>
</feature>
<accession>A0A0W7VZ84</accession>
<comment type="subcellular location">
    <subcellularLocation>
        <location evidence="2">Nucleus</location>
        <location evidence="2">Nucleolus</location>
    </subcellularLocation>
</comment>
<name>A0A0W7VZ84_9HYPO</name>
<dbReference type="STRING" id="398673.A0A0W7VZ84"/>